<organism evidence="1 2">
    <name type="scientific">Candidatus Sulfuritelmatomonas gaucii</name>
    <dbReference type="NCBI Taxonomy" id="2043161"/>
    <lineage>
        <taxon>Bacteria</taxon>
        <taxon>Pseudomonadati</taxon>
        <taxon>Acidobacteriota</taxon>
        <taxon>Terriglobia</taxon>
        <taxon>Terriglobales</taxon>
        <taxon>Acidobacteriaceae</taxon>
        <taxon>Candidatus Sulfuritelmatomonas</taxon>
    </lineage>
</organism>
<name>A0A2N9MA04_9BACT</name>
<evidence type="ECO:0000313" key="1">
    <source>
        <dbReference type="EMBL" id="SPE32296.1"/>
    </source>
</evidence>
<dbReference type="AlphaFoldDB" id="A0A2N9MA04"/>
<gene>
    <name evidence="1" type="ORF">SBA5_970021</name>
</gene>
<reference evidence="2" key="1">
    <citation type="submission" date="2018-02" db="EMBL/GenBank/DDBJ databases">
        <authorList>
            <person name="Hausmann B."/>
        </authorList>
    </citation>
    <scope>NUCLEOTIDE SEQUENCE [LARGE SCALE GENOMIC DNA]</scope>
    <source>
        <strain evidence="2">Peat soil MAG SbA5</strain>
    </source>
</reference>
<proteinExistence type="predicted"/>
<dbReference type="EMBL" id="OKRB01000160">
    <property type="protein sequence ID" value="SPE32296.1"/>
    <property type="molecule type" value="Genomic_DNA"/>
</dbReference>
<protein>
    <submittedName>
        <fullName evidence="1">Uncharacterized protein</fullName>
    </submittedName>
</protein>
<accession>A0A2N9MA04</accession>
<dbReference type="Proteomes" id="UP000239735">
    <property type="component" value="Unassembled WGS sequence"/>
</dbReference>
<sequence length="105" mass="11714">MFVRLERATRPAADGKGHTVKARRSMNELGAVMHLADWQIRPCVLPLRPPLFSQEADCTYLQLIRLPVSDLRNSEGSAPSLHPPARVCRLELALALEEAVEIKNC</sequence>
<evidence type="ECO:0000313" key="2">
    <source>
        <dbReference type="Proteomes" id="UP000239735"/>
    </source>
</evidence>